<protein>
    <recommendedName>
        <fullName evidence="5">Glycosyltransferase</fullName>
        <ecNumber evidence="5">2.4.1.-</ecNumber>
    </recommendedName>
</protein>
<evidence type="ECO:0000256" key="3">
    <source>
        <dbReference type="ARBA" id="ARBA00022679"/>
    </source>
</evidence>
<organism evidence="6 7">
    <name type="scientific">Phaseolus vulgaris</name>
    <name type="common">Kidney bean</name>
    <name type="synonym">French bean</name>
    <dbReference type="NCBI Taxonomy" id="3885"/>
    <lineage>
        <taxon>Eukaryota</taxon>
        <taxon>Viridiplantae</taxon>
        <taxon>Streptophyta</taxon>
        <taxon>Embryophyta</taxon>
        <taxon>Tracheophyta</taxon>
        <taxon>Spermatophyta</taxon>
        <taxon>Magnoliopsida</taxon>
        <taxon>eudicotyledons</taxon>
        <taxon>Gunneridae</taxon>
        <taxon>Pentapetalae</taxon>
        <taxon>rosids</taxon>
        <taxon>fabids</taxon>
        <taxon>Fabales</taxon>
        <taxon>Fabaceae</taxon>
        <taxon>Papilionoideae</taxon>
        <taxon>50 kb inversion clade</taxon>
        <taxon>NPAAA clade</taxon>
        <taxon>indigoferoid/millettioid clade</taxon>
        <taxon>Phaseoleae</taxon>
        <taxon>Phaseolus</taxon>
    </lineage>
</organism>
<dbReference type="GO" id="GO:0008194">
    <property type="term" value="F:UDP-glycosyltransferase activity"/>
    <property type="evidence" value="ECO:0007669"/>
    <property type="project" value="InterPro"/>
</dbReference>
<evidence type="ECO:0000313" key="6">
    <source>
        <dbReference type="EMBL" id="ESW06370.1"/>
    </source>
</evidence>
<dbReference type="Gene3D" id="3.40.50.2000">
    <property type="entry name" value="Glycogen Phosphorylase B"/>
    <property type="match status" value="2"/>
</dbReference>
<dbReference type="EMBL" id="CM002297">
    <property type="protein sequence ID" value="ESW06370.1"/>
    <property type="molecule type" value="Genomic_DNA"/>
</dbReference>
<evidence type="ECO:0000256" key="4">
    <source>
        <dbReference type="RuleBase" id="RU003718"/>
    </source>
</evidence>
<evidence type="ECO:0000256" key="5">
    <source>
        <dbReference type="RuleBase" id="RU362057"/>
    </source>
</evidence>
<dbReference type="OMA" id="VQIQLAM"/>
<dbReference type="OrthoDB" id="5835829at2759"/>
<proteinExistence type="inferred from homology"/>
<keyword evidence="7" id="KW-1185">Reference proteome</keyword>
<dbReference type="PANTHER" id="PTHR48045">
    <property type="entry name" value="UDP-GLYCOSYLTRANSFERASE 72B1"/>
    <property type="match status" value="1"/>
</dbReference>
<evidence type="ECO:0000256" key="1">
    <source>
        <dbReference type="ARBA" id="ARBA00009995"/>
    </source>
</evidence>
<comment type="similarity">
    <text evidence="1 4">Belongs to the UDP-glycosyltransferase family.</text>
</comment>
<dbReference type="FunFam" id="3.40.50.2000:FF:000051">
    <property type="entry name" value="Glycosyltransferase"/>
    <property type="match status" value="1"/>
</dbReference>
<dbReference type="Pfam" id="PF00201">
    <property type="entry name" value="UDPGT"/>
    <property type="match status" value="1"/>
</dbReference>
<dbReference type="InterPro" id="IPR035595">
    <property type="entry name" value="UDP_glycos_trans_CS"/>
</dbReference>
<keyword evidence="3 4" id="KW-0808">Transferase</keyword>
<dbReference type="CDD" id="cd03784">
    <property type="entry name" value="GT1_Gtf-like"/>
    <property type="match status" value="1"/>
</dbReference>
<dbReference type="InterPro" id="IPR002213">
    <property type="entry name" value="UDP_glucos_trans"/>
</dbReference>
<reference evidence="7" key="1">
    <citation type="journal article" date="2014" name="Nat. Genet.">
        <title>A reference genome for common bean and genome-wide analysis of dual domestications.</title>
        <authorList>
            <person name="Schmutz J."/>
            <person name="McClean P.E."/>
            <person name="Mamidi S."/>
            <person name="Wu G.A."/>
            <person name="Cannon S.B."/>
            <person name="Grimwood J."/>
            <person name="Jenkins J."/>
            <person name="Shu S."/>
            <person name="Song Q."/>
            <person name="Chavarro C."/>
            <person name="Torres-Torres M."/>
            <person name="Geffroy V."/>
            <person name="Moghaddam S.M."/>
            <person name="Gao D."/>
            <person name="Abernathy B."/>
            <person name="Barry K."/>
            <person name="Blair M."/>
            <person name="Brick M.A."/>
            <person name="Chovatia M."/>
            <person name="Gepts P."/>
            <person name="Goodstein D.M."/>
            <person name="Gonzales M."/>
            <person name="Hellsten U."/>
            <person name="Hyten D.L."/>
            <person name="Jia G."/>
            <person name="Kelly J.D."/>
            <person name="Kudrna D."/>
            <person name="Lee R."/>
            <person name="Richard M.M."/>
            <person name="Miklas P.N."/>
            <person name="Osorno J.M."/>
            <person name="Rodrigues J."/>
            <person name="Thareau V."/>
            <person name="Urrea C.A."/>
            <person name="Wang M."/>
            <person name="Yu Y."/>
            <person name="Zhang M."/>
            <person name="Wing R.A."/>
            <person name="Cregan P.B."/>
            <person name="Rokhsar D.S."/>
            <person name="Jackson S.A."/>
        </authorList>
    </citation>
    <scope>NUCLEOTIDE SEQUENCE [LARGE SCALE GENOMIC DNA]</scope>
    <source>
        <strain evidence="7">cv. G19833</strain>
    </source>
</reference>
<dbReference type="Gramene" id="ESW06370">
    <property type="protein sequence ID" value="ESW06370"/>
    <property type="gene ID" value="PHAVU_010G042600g"/>
</dbReference>
<dbReference type="PROSITE" id="PS00375">
    <property type="entry name" value="UDPGT"/>
    <property type="match status" value="1"/>
</dbReference>
<accession>V7AM81</accession>
<name>V7AM81_PHAVU</name>
<evidence type="ECO:0000313" key="7">
    <source>
        <dbReference type="Proteomes" id="UP000000226"/>
    </source>
</evidence>
<dbReference type="eggNOG" id="KOG1192">
    <property type="taxonomic scope" value="Eukaryota"/>
</dbReference>
<dbReference type="EC" id="2.4.1.-" evidence="5"/>
<gene>
    <name evidence="6" type="ORF">PHAVU_010G042600g</name>
</gene>
<dbReference type="SMR" id="V7AM81"/>
<dbReference type="AlphaFoldDB" id="V7AM81"/>
<dbReference type="PANTHER" id="PTHR48045:SF6">
    <property type="entry name" value="UDP-GLUCOSYLTRANSFERASE FAMILY PROTEIN"/>
    <property type="match status" value="1"/>
</dbReference>
<dbReference type="SUPFAM" id="SSF53756">
    <property type="entry name" value="UDP-Glycosyltransferase/glycogen phosphorylase"/>
    <property type="match status" value="1"/>
</dbReference>
<evidence type="ECO:0000256" key="2">
    <source>
        <dbReference type="ARBA" id="ARBA00022676"/>
    </source>
</evidence>
<dbReference type="Proteomes" id="UP000000226">
    <property type="component" value="Chromosome 10"/>
</dbReference>
<sequence length="478" mass="53253">MAKTTHIVVIPSAGFSHFVPIIHFSKRLVQLHPHIHISCIIPMLGSLPAAAKPILQTLPPNISTIFLPPVNLHDLPQGLPAVVQIQLAMRHSMPSIHHTLQSVTSNTPHVAMVVDSFAAVALDLAHEFNMLSYVYFPISATTLSMHLNLPRLDKETTCEYRNLPHPIKLPGCVPFHGRDIYAQAQDRTSELYKMSLKRYTRCRAVDGIFVNSFLALEKGPITALKEERRGYPRVYPVGPLVQQSGDDDDDDAKGLEHCITWLDTQKVGSVLYVSFGSGGTLSREQMNELAYGLELSNHKFLWVVRAPNNTKADAAYLGGHNNVDPLQFLPCGFLERTKEQGLIVPSWAPQVQVLSHSAVGGFLSHCGWNSSLESVVHGVPLITWPLYAEQRMNSVVLSEGLKVGVRPRVSEKGLVERVEIVQVIKCLMEGKEGREMQKRMKELKEEATIALKEEGSSTKTLSDLAEMWKKLAWENQIY</sequence>
<keyword evidence="2 4" id="KW-0328">Glycosyltransferase</keyword>
<dbReference type="FunFam" id="3.40.50.2000:FF:000054">
    <property type="entry name" value="Glycosyltransferase"/>
    <property type="match status" value="1"/>
</dbReference>